<organism evidence="2 3">
    <name type="scientific">Thiocystis violascens (strain ATCC 17096 / DSM 198 / 6111)</name>
    <name type="common">Chromatium violascens</name>
    <dbReference type="NCBI Taxonomy" id="765911"/>
    <lineage>
        <taxon>Bacteria</taxon>
        <taxon>Pseudomonadati</taxon>
        <taxon>Pseudomonadota</taxon>
        <taxon>Gammaproteobacteria</taxon>
        <taxon>Chromatiales</taxon>
        <taxon>Chromatiaceae</taxon>
        <taxon>Thiocystis</taxon>
    </lineage>
</organism>
<dbReference type="OrthoDB" id="6195606at2"/>
<name>I3YGK8_THIV6</name>
<dbReference type="RefSeq" id="WP_014780504.1">
    <property type="nucleotide sequence ID" value="NC_018012.1"/>
</dbReference>
<dbReference type="HOGENOM" id="CLU_082711_0_0_6"/>
<dbReference type="Pfam" id="PF10112">
    <property type="entry name" value="Halogen_Hydrol"/>
    <property type="match status" value="1"/>
</dbReference>
<reference evidence="2 3" key="1">
    <citation type="submission" date="2012-06" db="EMBL/GenBank/DDBJ databases">
        <title>Complete sequence of Thiocystis violascens DSM 198.</title>
        <authorList>
            <consortium name="US DOE Joint Genome Institute"/>
            <person name="Lucas S."/>
            <person name="Han J."/>
            <person name="Lapidus A."/>
            <person name="Cheng J.-F."/>
            <person name="Goodwin L."/>
            <person name="Pitluck S."/>
            <person name="Peters L."/>
            <person name="Ovchinnikova G."/>
            <person name="Teshima H."/>
            <person name="Detter J.C."/>
            <person name="Han C."/>
            <person name="Tapia R."/>
            <person name="Land M."/>
            <person name="Hauser L."/>
            <person name="Kyrpides N."/>
            <person name="Ivanova N."/>
            <person name="Pagani I."/>
            <person name="Vogl K."/>
            <person name="Liu Z."/>
            <person name="Frigaard N.-U."/>
            <person name="Bryant D."/>
            <person name="Woyke T."/>
        </authorList>
    </citation>
    <scope>NUCLEOTIDE SEQUENCE [LARGE SCALE GENOMIC DNA]</scope>
    <source>
        <strain evidence="3">ATCC 17096 / DSM 198 / 6111</strain>
    </source>
</reference>
<gene>
    <name evidence="2" type="ordered locus">Thivi_4315</name>
</gene>
<keyword evidence="3" id="KW-1185">Reference proteome</keyword>
<sequence length="263" mass="29123">MSRLKGALLFLLPLPLLFGALIGLGAGRLDAFLGDGAGFVLFMVAASLTRRGILSAQSRQTPRFARLERFPLKTIGGLLTGFATGLTAFVAVGHGLALSLTFAALALLGFHLVYGLEPLGRPRPFDLGDERARKVADALAEAERKLIELERAATTIANPELKLRLQRIGRQGRVILNQIADRPTDLFRARKFLNVYLEGVQQVADGYARTHRLADSRELEQNFRTVLATVEEVFDEQHRRLLKTDLMDLDVQIEVLKKQLTQL</sequence>
<feature type="transmembrane region" description="Helical" evidence="1">
    <location>
        <begin position="29"/>
        <end position="49"/>
    </location>
</feature>
<feature type="transmembrane region" description="Helical" evidence="1">
    <location>
        <begin position="70"/>
        <end position="90"/>
    </location>
</feature>
<protein>
    <submittedName>
        <fullName evidence="2">5-bromo-4-chloroindolyl phosphate hydrolysis protein</fullName>
    </submittedName>
</protein>
<keyword evidence="1" id="KW-0812">Transmembrane</keyword>
<dbReference type="AlphaFoldDB" id="I3YGK8"/>
<keyword evidence="1" id="KW-1133">Transmembrane helix</keyword>
<dbReference type="Proteomes" id="UP000006062">
    <property type="component" value="Chromosome"/>
</dbReference>
<evidence type="ECO:0000313" key="2">
    <source>
        <dbReference type="EMBL" id="AFL76126.1"/>
    </source>
</evidence>
<dbReference type="eggNOG" id="COG4915">
    <property type="taxonomic scope" value="Bacteria"/>
</dbReference>
<keyword evidence="1" id="KW-0472">Membrane</keyword>
<evidence type="ECO:0000256" key="1">
    <source>
        <dbReference type="SAM" id="Phobius"/>
    </source>
</evidence>
<dbReference type="STRING" id="765911.Thivi_4315"/>
<dbReference type="EMBL" id="CP003154">
    <property type="protein sequence ID" value="AFL76126.1"/>
    <property type="molecule type" value="Genomic_DNA"/>
</dbReference>
<evidence type="ECO:0000313" key="3">
    <source>
        <dbReference type="Proteomes" id="UP000006062"/>
    </source>
</evidence>
<dbReference type="KEGG" id="tvi:Thivi_4315"/>
<dbReference type="InterPro" id="IPR018770">
    <property type="entry name" value="ChloroindolylP_hydrolase"/>
</dbReference>
<accession>I3YGK8</accession>
<proteinExistence type="predicted"/>